<dbReference type="EMBL" id="BDDD01000116">
    <property type="protein sequence ID" value="GAV59535.1"/>
    <property type="molecule type" value="Genomic_DNA"/>
</dbReference>
<gene>
    <name evidence="9" type="ORF">CFOL_v3_03066</name>
</gene>
<evidence type="ECO:0000256" key="4">
    <source>
        <dbReference type="ARBA" id="ARBA00022753"/>
    </source>
</evidence>
<keyword evidence="5 8" id="KW-1133">Transmembrane helix</keyword>
<dbReference type="GO" id="GO:0005886">
    <property type="term" value="C:plasma membrane"/>
    <property type="evidence" value="ECO:0007669"/>
    <property type="project" value="UniProtKB-SubCell"/>
</dbReference>
<dbReference type="PANTHER" id="PTHR12570">
    <property type="match status" value="1"/>
</dbReference>
<keyword evidence="10" id="KW-1185">Reference proteome</keyword>
<evidence type="ECO:0000256" key="6">
    <source>
        <dbReference type="ARBA" id="ARBA00023136"/>
    </source>
</evidence>
<evidence type="ECO:0000256" key="7">
    <source>
        <dbReference type="ARBA" id="ARBA00025284"/>
    </source>
</evidence>
<evidence type="ECO:0000256" key="8">
    <source>
        <dbReference type="RuleBase" id="RU363078"/>
    </source>
</evidence>
<name>A0A1Q3AV27_CEPFO</name>
<dbReference type="InParanoid" id="A0A1Q3AV27"/>
<dbReference type="AlphaFoldDB" id="A0A1Q3AV27"/>
<dbReference type="SUPFAM" id="SSF103481">
    <property type="entry name" value="Multidrug resistance efflux transporter EmrE"/>
    <property type="match status" value="1"/>
</dbReference>
<dbReference type="PANTHER" id="PTHR12570:SF20">
    <property type="entry name" value="MAGNESIUM TRANSPORTER NIPA1-RELATED"/>
    <property type="match status" value="1"/>
</dbReference>
<keyword evidence="8" id="KW-0813">Transport</keyword>
<proteinExistence type="inferred from homology"/>
<feature type="transmembrane region" description="Helical" evidence="8">
    <location>
        <begin position="94"/>
        <end position="113"/>
    </location>
</feature>
<dbReference type="GO" id="GO:0015095">
    <property type="term" value="F:magnesium ion transmembrane transporter activity"/>
    <property type="evidence" value="ECO:0007669"/>
    <property type="project" value="UniProtKB-UniRule"/>
</dbReference>
<keyword evidence="8" id="KW-0460">Magnesium</keyword>
<evidence type="ECO:0000256" key="3">
    <source>
        <dbReference type="ARBA" id="ARBA00022692"/>
    </source>
</evidence>
<reference evidence="10" key="1">
    <citation type="submission" date="2016-04" db="EMBL/GenBank/DDBJ databases">
        <title>Cephalotus genome sequencing.</title>
        <authorList>
            <person name="Fukushima K."/>
            <person name="Hasebe M."/>
            <person name="Fang X."/>
        </authorList>
    </citation>
    <scope>NUCLEOTIDE SEQUENCE [LARGE SCALE GENOMIC DNA]</scope>
    <source>
        <strain evidence="10">cv. St1</strain>
    </source>
</reference>
<evidence type="ECO:0000256" key="5">
    <source>
        <dbReference type="ARBA" id="ARBA00022989"/>
    </source>
</evidence>
<dbReference type="InterPro" id="IPR037185">
    <property type="entry name" value="EmrE-like"/>
</dbReference>
<comment type="subunit">
    <text evidence="2 8">Homodimer.</text>
</comment>
<organism evidence="9 10">
    <name type="scientific">Cephalotus follicularis</name>
    <name type="common">Albany pitcher plant</name>
    <dbReference type="NCBI Taxonomy" id="3775"/>
    <lineage>
        <taxon>Eukaryota</taxon>
        <taxon>Viridiplantae</taxon>
        <taxon>Streptophyta</taxon>
        <taxon>Embryophyta</taxon>
        <taxon>Tracheophyta</taxon>
        <taxon>Spermatophyta</taxon>
        <taxon>Magnoliopsida</taxon>
        <taxon>eudicotyledons</taxon>
        <taxon>Gunneridae</taxon>
        <taxon>Pentapetalae</taxon>
        <taxon>rosids</taxon>
        <taxon>fabids</taxon>
        <taxon>Oxalidales</taxon>
        <taxon>Cephalotaceae</taxon>
        <taxon>Cephalotus</taxon>
    </lineage>
</organism>
<feature type="transmembrane region" description="Helical" evidence="8">
    <location>
        <begin position="125"/>
        <end position="145"/>
    </location>
</feature>
<feature type="transmembrane region" description="Helical" evidence="8">
    <location>
        <begin position="54"/>
        <end position="74"/>
    </location>
</feature>
<evidence type="ECO:0000256" key="1">
    <source>
        <dbReference type="ARBA" id="ARBA00007001"/>
    </source>
</evidence>
<dbReference type="Pfam" id="PF05653">
    <property type="entry name" value="Mg_trans_NIPA"/>
    <property type="match status" value="1"/>
</dbReference>
<dbReference type="Proteomes" id="UP000187406">
    <property type="component" value="Unassembled WGS sequence"/>
</dbReference>
<keyword evidence="3 8" id="KW-0812">Transmembrane</keyword>
<dbReference type="GO" id="GO:0005769">
    <property type="term" value="C:early endosome"/>
    <property type="evidence" value="ECO:0007669"/>
    <property type="project" value="UniProtKB-SubCell"/>
</dbReference>
<keyword evidence="8" id="KW-0406">Ion transport</keyword>
<comment type="caution">
    <text evidence="9">The sequence shown here is derived from an EMBL/GenBank/DDBJ whole genome shotgun (WGS) entry which is preliminary data.</text>
</comment>
<evidence type="ECO:0000313" key="9">
    <source>
        <dbReference type="EMBL" id="GAV59535.1"/>
    </source>
</evidence>
<comment type="caution">
    <text evidence="8">Lacks conserved residue(s) required for the propagation of feature annotation.</text>
</comment>
<dbReference type="OrthoDB" id="6428174at2759"/>
<protein>
    <recommendedName>
        <fullName evidence="8">Probable magnesium transporter</fullName>
    </recommendedName>
</protein>
<keyword evidence="4 8" id="KW-0967">Endosome</keyword>
<evidence type="ECO:0000256" key="2">
    <source>
        <dbReference type="ARBA" id="ARBA00011738"/>
    </source>
</evidence>
<keyword evidence="8" id="KW-1003">Cell membrane</keyword>
<accession>A0A1Q3AV27</accession>
<dbReference type="InterPro" id="IPR008521">
    <property type="entry name" value="Mg_trans_NIPA"/>
</dbReference>
<comment type="similarity">
    <text evidence="1 8">Belongs to the NIPA (TC 2.A.7) family.</text>
</comment>
<comment type="function">
    <text evidence="7 8">Acts as a Mg(2+) transporter. Can also transport other divalent cations such as Fe(2+), Sr(2+), Ba(2+), Mn(2+) and Co(2+) but to a much less extent than Mg(2+).</text>
</comment>
<keyword evidence="6 8" id="KW-0472">Membrane</keyword>
<feature type="transmembrane region" description="Helical" evidence="8">
    <location>
        <begin position="201"/>
        <end position="218"/>
    </location>
</feature>
<sequence length="219" mass="24615">MSSSFVFIVIGGEIANFAAYVNALTILVTPLGARSIIFSAVLAHFILKEKLRIFGILGCVLCVVGSTTIVLHVPQEKIIEYVKEVWHLATDPGFLIYTCAVVVLVAVLIFYFVPRYGKTHMMVYNGIYSLMGSLTVCSLSLHLVFPNFQFRYLKLNTVLFQVMSVKALGIALKLHAPILLHCKHLFCEDCIKVVSSLFPPFQYWNFLIIFLLKFSTLIN</sequence>
<evidence type="ECO:0000313" key="10">
    <source>
        <dbReference type="Proteomes" id="UP000187406"/>
    </source>
</evidence>
<comment type="subcellular location">
    <subcellularLocation>
        <location evidence="8">Cell membrane</location>
        <topology evidence="8">Multi-pass membrane protein</topology>
    </subcellularLocation>
    <subcellularLocation>
        <location evidence="8">Early endosome</location>
    </subcellularLocation>
</comment>